<dbReference type="RefSeq" id="WP_109360995.1">
    <property type="nucleotide sequence ID" value="NZ_JBJVNI010000005.1"/>
</dbReference>
<dbReference type="EMBL" id="JBJVNI010000005">
    <property type="protein sequence ID" value="MFM9609153.1"/>
    <property type="molecule type" value="Genomic_DNA"/>
</dbReference>
<sequence>MAHRALHGYEQLVDTFVPAAVGLGPRGTGAASGYPRGAPVITVYGGRGTGRTAVCEQLHDAHVGRLHVAKWPMPGTQPVGMAPPPDQANPLTSRPLAALGWLVRELNVDVPKFGRVDFPRFTYGLMAATTLYEPLDSEHTGHPDGPALADLQRLEHRLRALEEALAGERPMWDTLAAWVSAAIPLVTSFAPGLGPVEELLQRIIGQAGERGGAKLDQAALKWWDEELLAIPGSGIRKLLDWVFLSLRLQVPAQARRDLESRLSAAFLADIDAHYRRRHWRVRPLPLILLDDTHTATGRRLLDLLLTAYARAAGPENARGEQVTRPVIVATRLAARPRPAGPKHPHPLSVPQFGTLVWHSPRSDARDAWQVWLQAPALGADSIATALGTPCPRGLPNLVEQIGAGRAGCAHPLIEAARESLRTGRRAALLRAGPQELGPALLSLPPAGADQDGTVTAALLRYLVPDRDLIDALLPWAVALRPEDVPHLPGHDPDQYHRVRDLLKEDHWYRAAWPDAAHPAIGDRTLRELLLHHLRTEAGAARWTALHTAARDRYAPGSAPHLHHTLALGRREEAVAGLHTAFGDTGRLGWLATVQTVCAAPHPPDGYGGGRPQPAALCTACGSHPERPRHDDRHRAIGRLLDLLWGVSTLSSLYTDDPESPDNRLRQLLNGFDVAYEDQELATADAARRWPVLLAQGRRVPELPTARREH</sequence>
<accession>A0ABW9HP01</accession>
<gene>
    <name evidence="1" type="ORF">ACKI18_10545</name>
</gene>
<protein>
    <recommendedName>
        <fullName evidence="3">ATP-binding protein</fullName>
    </recommendedName>
</protein>
<evidence type="ECO:0000313" key="2">
    <source>
        <dbReference type="Proteomes" id="UP001631957"/>
    </source>
</evidence>
<proteinExistence type="predicted"/>
<comment type="caution">
    <text evidence="1">The sequence shown here is derived from an EMBL/GenBank/DDBJ whole genome shotgun (WGS) entry which is preliminary data.</text>
</comment>
<name>A0ABW9HP01_9ACTN</name>
<keyword evidence="2" id="KW-1185">Reference proteome</keyword>
<reference evidence="1 2" key="1">
    <citation type="submission" date="2024-12" db="EMBL/GenBank/DDBJ databases">
        <title>Forecasting of Potato common scab and diversities of Pathogenic streptomyces spp. in china.</title>
        <authorList>
            <person name="Handique U."/>
            <person name="Wu J."/>
        </authorList>
    </citation>
    <scope>NUCLEOTIDE SEQUENCE [LARGE SCALE GENOMIC DNA]</scope>
    <source>
        <strain evidence="1 2">ZRIMU1530</strain>
    </source>
</reference>
<evidence type="ECO:0000313" key="1">
    <source>
        <dbReference type="EMBL" id="MFM9609153.1"/>
    </source>
</evidence>
<dbReference type="Proteomes" id="UP001631957">
    <property type="component" value="Unassembled WGS sequence"/>
</dbReference>
<evidence type="ECO:0008006" key="3">
    <source>
        <dbReference type="Google" id="ProtNLM"/>
    </source>
</evidence>
<organism evidence="1 2">
    <name type="scientific">Streptomyces niveiscabiei</name>
    <dbReference type="NCBI Taxonomy" id="164115"/>
    <lineage>
        <taxon>Bacteria</taxon>
        <taxon>Bacillati</taxon>
        <taxon>Actinomycetota</taxon>
        <taxon>Actinomycetes</taxon>
        <taxon>Kitasatosporales</taxon>
        <taxon>Streptomycetaceae</taxon>
        <taxon>Streptomyces</taxon>
    </lineage>
</organism>